<protein>
    <submittedName>
        <fullName evidence="1">Uncharacterized protein</fullName>
    </submittedName>
</protein>
<dbReference type="EMBL" id="CP001696">
    <property type="protein sequence ID" value="ACV24214.1"/>
    <property type="molecule type" value="Genomic_DNA"/>
</dbReference>
<dbReference type="Pfam" id="PF24114">
    <property type="entry name" value="DUF7388"/>
    <property type="match status" value="1"/>
</dbReference>
<evidence type="ECO:0000313" key="2">
    <source>
        <dbReference type="Proteomes" id="UP000001495"/>
    </source>
</evidence>
<dbReference type="HOGENOM" id="CLU_1100981_0_0_2"/>
<organism evidence="1 2">
    <name type="scientific">Methanocaldococcus fervens (strain DSM 4213 / JCM 15782 / AG86)</name>
    <name type="common">Methanococcus fervens</name>
    <dbReference type="NCBI Taxonomy" id="573064"/>
    <lineage>
        <taxon>Archaea</taxon>
        <taxon>Methanobacteriati</taxon>
        <taxon>Methanobacteriota</taxon>
        <taxon>Methanomada group</taxon>
        <taxon>Methanococci</taxon>
        <taxon>Methanococcales</taxon>
        <taxon>Methanocaldococcaceae</taxon>
        <taxon>Methanocaldococcus</taxon>
    </lineage>
</organism>
<proteinExistence type="predicted"/>
<dbReference type="eggNOG" id="arCOG05074">
    <property type="taxonomic scope" value="Archaea"/>
</dbReference>
<dbReference type="KEGG" id="mfe:Mefer_0380"/>
<dbReference type="RefSeq" id="WP_015790954.1">
    <property type="nucleotide sequence ID" value="NC_013156.1"/>
</dbReference>
<dbReference type="STRING" id="573064.Mefer_0380"/>
<name>C7P6N2_METFA</name>
<dbReference type="GeneID" id="8365050"/>
<evidence type="ECO:0000313" key="1">
    <source>
        <dbReference type="EMBL" id="ACV24214.1"/>
    </source>
</evidence>
<dbReference type="AlphaFoldDB" id="C7P6N2"/>
<dbReference type="InterPro" id="IPR055812">
    <property type="entry name" value="DUF7388"/>
</dbReference>
<dbReference type="OrthoDB" id="59590at2157"/>
<dbReference type="Proteomes" id="UP000001495">
    <property type="component" value="Chromosome"/>
</dbReference>
<reference evidence="1" key="1">
    <citation type="submission" date="2009-08" db="EMBL/GenBank/DDBJ databases">
        <title>Complete sequence of chromosome of Methanocaldococcus fervens AG86.</title>
        <authorList>
            <consortium name="US DOE Joint Genome Institute"/>
            <person name="Lucas S."/>
            <person name="Copeland A."/>
            <person name="Lapidus A."/>
            <person name="Glavina del Rio T."/>
            <person name="Tice H."/>
            <person name="Bruce D."/>
            <person name="Goodwin L."/>
            <person name="Pitluck S."/>
            <person name="Chertkov O."/>
            <person name="Detter J.C."/>
            <person name="Han C."/>
            <person name="Tapia R."/>
            <person name="Larimer F."/>
            <person name="Land M."/>
            <person name="Hauser L."/>
            <person name="Kyrpides N."/>
            <person name="Ovchinnikova G."/>
            <person name="Lupa-Sieprawska M."/>
            <person name="Whitman W.B."/>
        </authorList>
    </citation>
    <scope>NUCLEOTIDE SEQUENCE [LARGE SCALE GENOMIC DNA]</scope>
    <source>
        <strain evidence="1">AG86</strain>
    </source>
</reference>
<gene>
    <name evidence="1" type="ordered locus">Mefer_0380</name>
</gene>
<accession>C7P6N2</accession>
<keyword evidence="2" id="KW-1185">Reference proteome</keyword>
<sequence>MLAIAIKPSKINDDVVEFGKFVEKYFDYYIIDAEQENIRDEDVLERLEKISKVVMTIQAKKLDAFRLLELYSPYNFDFCIVLGNKQYLNKKEKELSNSRILDVIKEAMKYRDNIWVGTEGVQKIVKDIVEENNFIAYYLYGQTCNINSKKAVYIPYATKIDDNVLKLMESYLQRRKNYNGNWEDFILSLDNKEIIEKIKDDNEIIVGYPVNPSKKELLNFSHAFK</sequence>